<dbReference type="SUPFAM" id="SSF51735">
    <property type="entry name" value="NAD(P)-binding Rossmann-fold domains"/>
    <property type="match status" value="1"/>
</dbReference>
<dbReference type="PANTHER" id="PTHR43000">
    <property type="entry name" value="DTDP-D-GLUCOSE 4,6-DEHYDRATASE-RELATED"/>
    <property type="match status" value="1"/>
</dbReference>
<accession>A0A7V1EII6</accession>
<comment type="similarity">
    <text evidence="1">Belongs to the NAD(P)-dependent epimerase/dehydratase family.</text>
</comment>
<dbReference type="InterPro" id="IPR036291">
    <property type="entry name" value="NAD(P)-bd_dom_sf"/>
</dbReference>
<name>A0A7V1EII6_UNCW3</name>
<evidence type="ECO:0000256" key="1">
    <source>
        <dbReference type="ARBA" id="ARBA00007637"/>
    </source>
</evidence>
<dbReference type="AlphaFoldDB" id="A0A7V1EII6"/>
<dbReference type="Pfam" id="PF01370">
    <property type="entry name" value="Epimerase"/>
    <property type="match status" value="1"/>
</dbReference>
<reference evidence="3" key="1">
    <citation type="journal article" date="2020" name="mSystems">
        <title>Genome- and Community-Level Interaction Insights into Carbon Utilization and Element Cycling Functions of Hydrothermarchaeota in Hydrothermal Sediment.</title>
        <authorList>
            <person name="Zhou Z."/>
            <person name="Liu Y."/>
            <person name="Xu W."/>
            <person name="Pan J."/>
            <person name="Luo Z.H."/>
            <person name="Li M."/>
        </authorList>
    </citation>
    <scope>NUCLEOTIDE SEQUENCE [LARGE SCALE GENOMIC DNA]</scope>
    <source>
        <strain evidence="3">SpSt-258</strain>
    </source>
</reference>
<sequence>MKETILLTGATGFLGSHLLGALLVIGYDVVILKRSFSDTWRIDHLLERINFYDIDKVPLEKPFKDNKIKTVIHTAINYGRKGEKITEIIETNLMFPMRLLEIAALFNTDTFINTDTLQYKYLNTYTLSKKQFVEWLKTFSKKIQTINLKIEHMYGPKDDKSKFVTWLISELINNRDEIKLTKGEQKRDFIYIDDVVKAYIKILENKDKFSGFTEFDVGTGKQVRIKDFVIKTKQLISSILGIEVRTNLNFGAIPYRECEFMEIEEDIKPLLDLGWKPEVELEEGIRNTVKWEVEKI</sequence>
<evidence type="ECO:0000313" key="3">
    <source>
        <dbReference type="EMBL" id="HDY59598.1"/>
    </source>
</evidence>
<gene>
    <name evidence="3" type="ORF">ENP86_08625</name>
</gene>
<comment type="caution">
    <text evidence="3">The sequence shown here is derived from an EMBL/GenBank/DDBJ whole genome shotgun (WGS) entry which is preliminary data.</text>
</comment>
<feature type="domain" description="NAD-dependent epimerase/dehydratase" evidence="2">
    <location>
        <begin position="5"/>
        <end position="217"/>
    </location>
</feature>
<proteinExistence type="inferred from homology"/>
<dbReference type="EMBL" id="DSKY01000021">
    <property type="protein sequence ID" value="HDY59598.1"/>
    <property type="molecule type" value="Genomic_DNA"/>
</dbReference>
<evidence type="ECO:0000259" key="2">
    <source>
        <dbReference type="Pfam" id="PF01370"/>
    </source>
</evidence>
<dbReference type="Gene3D" id="3.40.50.720">
    <property type="entry name" value="NAD(P)-binding Rossmann-like Domain"/>
    <property type="match status" value="1"/>
</dbReference>
<dbReference type="InterPro" id="IPR001509">
    <property type="entry name" value="Epimerase_deHydtase"/>
</dbReference>
<protein>
    <submittedName>
        <fullName evidence="3">NAD-dependent epimerase/dehydratase family protein</fullName>
    </submittedName>
</protein>
<organism evidence="3">
    <name type="scientific">candidate division WOR-3 bacterium</name>
    <dbReference type="NCBI Taxonomy" id="2052148"/>
    <lineage>
        <taxon>Bacteria</taxon>
        <taxon>Bacteria division WOR-3</taxon>
    </lineage>
</organism>